<feature type="signal peptide" evidence="1">
    <location>
        <begin position="1"/>
        <end position="19"/>
    </location>
</feature>
<dbReference type="EMBL" id="CP117880">
    <property type="protein sequence ID" value="WDF68911.1"/>
    <property type="molecule type" value="Genomic_DNA"/>
</dbReference>
<dbReference type="RefSeq" id="WP_274267639.1">
    <property type="nucleotide sequence ID" value="NZ_CP117880.1"/>
</dbReference>
<evidence type="ECO:0000256" key="1">
    <source>
        <dbReference type="SAM" id="SignalP"/>
    </source>
</evidence>
<sequence length="405" mass="46442">MFLLCGCFLLIGTNHLVQAQSLSKRPVYTSKWTYLHTSADAKSAVLGVLATEASVWLLDSTGTHYKVQVSNDDIGYIEKQRLTTAMFGRVSAGEPSTYFYRGAEGHQGPHVYVQAAELRVRNKPSLEGVAVRRTRLNEYISIDYYPLYDDAWIYVGDHFHENPGYIPLRFVGKQLSYTEVLQDYLAARDNDPAQEAKLAGRLRELAWLGKPHELLQGLRYFAETMQKLGINNPHIDLDFELFFAEKHAGYLSDFEQYEQVFRKLNMHYRLYQTKGEDGKITEKQTQAMGLRKVKQIPDFPECGWYPLYFYTNEHVVIAFEENQSTAIVGSVYSLLFADGVALVLGDQQIDQHYTEERFVSAFGQLLQADWIGEPHTYRIMNGDGGFFLFKFKQGLAVSFESFYYC</sequence>
<feature type="chain" id="PRO_5046094350" description="SH3 domain-containing protein" evidence="1">
    <location>
        <begin position="20"/>
        <end position="405"/>
    </location>
</feature>
<organism evidence="2 3">
    <name type="scientific">Sphingobacterium oryzagri</name>
    <dbReference type="NCBI Taxonomy" id="3025669"/>
    <lineage>
        <taxon>Bacteria</taxon>
        <taxon>Pseudomonadati</taxon>
        <taxon>Bacteroidota</taxon>
        <taxon>Sphingobacteriia</taxon>
        <taxon>Sphingobacteriales</taxon>
        <taxon>Sphingobacteriaceae</taxon>
        <taxon>Sphingobacterium</taxon>
    </lineage>
</organism>
<evidence type="ECO:0000313" key="2">
    <source>
        <dbReference type="EMBL" id="WDF68911.1"/>
    </source>
</evidence>
<evidence type="ECO:0000313" key="3">
    <source>
        <dbReference type="Proteomes" id="UP001221558"/>
    </source>
</evidence>
<gene>
    <name evidence="2" type="ORF">PQ465_00695</name>
</gene>
<protein>
    <recommendedName>
        <fullName evidence="4">SH3 domain-containing protein</fullName>
    </recommendedName>
</protein>
<keyword evidence="3" id="KW-1185">Reference proteome</keyword>
<reference evidence="2 3" key="1">
    <citation type="submission" date="2023-02" db="EMBL/GenBank/DDBJ databases">
        <title>Genome sequence of Sphingobacterium sp. KACC 22765.</title>
        <authorList>
            <person name="Kim S."/>
            <person name="Heo J."/>
            <person name="Kwon S.-W."/>
        </authorList>
    </citation>
    <scope>NUCLEOTIDE SEQUENCE [LARGE SCALE GENOMIC DNA]</scope>
    <source>
        <strain evidence="2 3">KACC 22765</strain>
    </source>
</reference>
<name>A0ABY7WH31_9SPHI</name>
<proteinExistence type="predicted"/>
<dbReference type="Proteomes" id="UP001221558">
    <property type="component" value="Chromosome"/>
</dbReference>
<evidence type="ECO:0008006" key="4">
    <source>
        <dbReference type="Google" id="ProtNLM"/>
    </source>
</evidence>
<keyword evidence="1" id="KW-0732">Signal</keyword>
<accession>A0ABY7WH31</accession>